<reference evidence="14" key="2">
    <citation type="submission" date="2014-03" db="EMBL/GenBank/DDBJ databases">
        <authorList>
            <person name="Genoscope - CEA"/>
        </authorList>
    </citation>
    <scope>NUCLEOTIDE SEQUENCE</scope>
</reference>
<keyword evidence="9" id="KW-0131">Cell cycle</keyword>
<dbReference type="PaxDb" id="8022-A0A060W4Z3"/>
<dbReference type="Proteomes" id="UP000193380">
    <property type="component" value="Unassembled WGS sequence"/>
</dbReference>
<feature type="domain" description="Retinoblastoma-associated protein A-box" evidence="12">
    <location>
        <begin position="232"/>
        <end position="432"/>
    </location>
</feature>
<feature type="domain" description="Cyclin-like" evidence="11">
    <location>
        <begin position="624"/>
        <end position="749"/>
    </location>
</feature>
<dbReference type="GO" id="GO:0000785">
    <property type="term" value="C:chromatin"/>
    <property type="evidence" value="ECO:0007669"/>
    <property type="project" value="TreeGrafter"/>
</dbReference>
<dbReference type="FunFam" id="1.10.472.10:FF:000035">
    <property type="entry name" value="RB transcriptional corepressor-like 1"/>
    <property type="match status" value="1"/>
</dbReference>
<evidence type="ECO:0000256" key="1">
    <source>
        <dbReference type="ARBA" id="ARBA00004123"/>
    </source>
</evidence>
<dbReference type="InterPro" id="IPR024599">
    <property type="entry name" value="RB_N"/>
</dbReference>
<dbReference type="FunFam" id="1.10.472.140:FF:000001">
    <property type="entry name" value="Retinoblastoma-like 2, isoform CRA_a"/>
    <property type="match status" value="1"/>
</dbReference>
<evidence type="ECO:0000256" key="10">
    <source>
        <dbReference type="SAM" id="MobiDB-lite"/>
    </source>
</evidence>
<dbReference type="GO" id="GO:2000134">
    <property type="term" value="P:negative regulation of G1/S transition of mitotic cell cycle"/>
    <property type="evidence" value="ECO:0007669"/>
    <property type="project" value="TreeGrafter"/>
</dbReference>
<dbReference type="AlphaFoldDB" id="A0A060W4Z3"/>
<keyword evidence="5" id="KW-0156">Chromatin regulator</keyword>
<evidence type="ECO:0000256" key="8">
    <source>
        <dbReference type="ARBA" id="ARBA00023242"/>
    </source>
</evidence>
<dbReference type="Gene3D" id="1.10.472.10">
    <property type="entry name" value="Cyclin-like"/>
    <property type="match status" value="2"/>
</dbReference>
<dbReference type="EMBL" id="FR904397">
    <property type="protein sequence ID" value="CDQ62116.1"/>
    <property type="molecule type" value="Genomic_DNA"/>
</dbReference>
<dbReference type="GO" id="GO:0005634">
    <property type="term" value="C:nucleus"/>
    <property type="evidence" value="ECO:0007669"/>
    <property type="project" value="UniProtKB-SubCell"/>
</dbReference>
<evidence type="ECO:0000256" key="3">
    <source>
        <dbReference type="ARBA" id="ARBA00022491"/>
    </source>
</evidence>
<dbReference type="SMART" id="SM01368">
    <property type="entry name" value="RB_A"/>
    <property type="match status" value="1"/>
</dbReference>
<dbReference type="Pfam" id="PF01858">
    <property type="entry name" value="RB_A"/>
    <property type="match status" value="1"/>
</dbReference>
<dbReference type="GO" id="GO:0005667">
    <property type="term" value="C:transcription regulator complex"/>
    <property type="evidence" value="ECO:0007669"/>
    <property type="project" value="TreeGrafter"/>
</dbReference>
<keyword evidence="4" id="KW-0597">Phosphoprotein</keyword>
<evidence type="ECO:0000256" key="2">
    <source>
        <dbReference type="ARBA" id="ARBA00009475"/>
    </source>
</evidence>
<dbReference type="STRING" id="8022.A0A060W4Z3"/>
<evidence type="ECO:0000256" key="7">
    <source>
        <dbReference type="ARBA" id="ARBA00023163"/>
    </source>
</evidence>
<evidence type="ECO:0000313" key="14">
    <source>
        <dbReference type="EMBL" id="CDQ62116.1"/>
    </source>
</evidence>
<evidence type="ECO:0000259" key="12">
    <source>
        <dbReference type="SMART" id="SM01368"/>
    </source>
</evidence>
<comment type="similarity">
    <text evidence="2">Belongs to the retinoblastoma protein (RB) family.</text>
</comment>
<protein>
    <recommendedName>
        <fullName evidence="16">Retinoblastoma-associated protein A-box domain-containing protein</fullName>
    </recommendedName>
</protein>
<dbReference type="PANTHER" id="PTHR13742:SF20">
    <property type="entry name" value="RETINOBLASTOMA-LIKE PROTEIN 1"/>
    <property type="match status" value="1"/>
</dbReference>
<keyword evidence="8" id="KW-0539">Nucleus</keyword>
<organism evidence="14 15">
    <name type="scientific">Oncorhynchus mykiss</name>
    <name type="common">Rainbow trout</name>
    <name type="synonym">Salmo gairdneri</name>
    <dbReference type="NCBI Taxonomy" id="8022"/>
    <lineage>
        <taxon>Eukaryota</taxon>
        <taxon>Metazoa</taxon>
        <taxon>Chordata</taxon>
        <taxon>Craniata</taxon>
        <taxon>Vertebrata</taxon>
        <taxon>Euteleostomi</taxon>
        <taxon>Actinopterygii</taxon>
        <taxon>Neopterygii</taxon>
        <taxon>Teleostei</taxon>
        <taxon>Protacanthopterygii</taxon>
        <taxon>Salmoniformes</taxon>
        <taxon>Salmonidae</taxon>
        <taxon>Salmoninae</taxon>
        <taxon>Oncorhynchus</taxon>
    </lineage>
</organism>
<dbReference type="SMART" id="SM00385">
    <property type="entry name" value="CYCLIN"/>
    <property type="match status" value="1"/>
</dbReference>
<evidence type="ECO:0000256" key="6">
    <source>
        <dbReference type="ARBA" id="ARBA00023015"/>
    </source>
</evidence>
<dbReference type="Pfam" id="PF11934">
    <property type="entry name" value="DUF3452"/>
    <property type="match status" value="1"/>
</dbReference>
<evidence type="ECO:0000259" key="13">
    <source>
        <dbReference type="SMART" id="SM01369"/>
    </source>
</evidence>
<proteinExistence type="inferred from homology"/>
<evidence type="ECO:0000256" key="9">
    <source>
        <dbReference type="ARBA" id="ARBA00023306"/>
    </source>
</evidence>
<dbReference type="InterPro" id="IPR002720">
    <property type="entry name" value="RB_A"/>
</dbReference>
<dbReference type="PANTHER" id="PTHR13742">
    <property type="entry name" value="RETINOBLASTOMA-ASSOCIATED PROTEIN RB -RELATED"/>
    <property type="match status" value="1"/>
</dbReference>
<keyword evidence="7" id="KW-0804">Transcription</keyword>
<feature type="compositionally biased region" description="Low complexity" evidence="10">
    <location>
        <begin position="512"/>
        <end position="521"/>
    </location>
</feature>
<dbReference type="InterPro" id="IPR028309">
    <property type="entry name" value="RB_fam"/>
</dbReference>
<dbReference type="InterPro" id="IPR015030">
    <property type="entry name" value="RB_C"/>
</dbReference>
<evidence type="ECO:0000256" key="4">
    <source>
        <dbReference type="ARBA" id="ARBA00022553"/>
    </source>
</evidence>
<dbReference type="GO" id="GO:0000977">
    <property type="term" value="F:RNA polymerase II transcription regulatory region sequence-specific DNA binding"/>
    <property type="evidence" value="ECO:0007669"/>
    <property type="project" value="TreeGrafter"/>
</dbReference>
<name>A0A060W4Z3_ONCMY</name>
<sequence length="895" mass="101475">MTSHNGNPISPLTIDVFKFCWTLFVYTKGNFRMIGDDLVNSYHLLLCCLDLVFGNALLCSNRKDLVNPLFKGMPSIFRLENNTPDEPPCVIDRLCELHDGLVVEAKGIKEHYFKPYIKRLFERQILKGNEELLTDLLDTPNFIDNNKAINREYEEYVLTVGDFDERVFLGADADEEIGTPRKAAPEPRACQLSARMQVESNLQQHFEKKRTLAPSTPLTGRRYLKEKELLVTPVSSATQSVSRLQSMVSGLRSAPSEALMQIFKSCSRDPIVAILSRVKTLGETFKQHYTKDSEELPGSHMDFAENRMKLAEILYYKILENVMAQETRRLHGKDMAVLLEQDIFHCSLMACCLEVVLFAYSSQRTFPWIISIFKLRPFYFFKSLLICVNVIEVFIRSEEGLSRDMVKHLNSIEEQVLECRAWTADSVLWEALQQAHNKVPTVEEPMGDLLSAGPSHLPLVALSPIIHPRIREFRTGLSSARKDIPPSPLSVHDRYSSPAAGSAKRRLFGDDSSSQAQQSPSLAKRLMFTPGGTLKIDTPTILNMTTANGQQLSIPLQGTPAMITLIARLSISLLYSVHVTNTVLFQVCRPMSHWMSSDFCVAHIPDRRFFTFIFFRNVYHLASVRLRDLCVRLDISAELRGKIWTCFEHSIVQCPELMKDRHLDQLLLCSIYIISKITKEGHTFQDIMKCYRSQPQASSHVYRSVLIRPSSTREQPSDENMEVDPSGGTSLISAAEKADQSSREEDLAQGEERGDLIQFYNSVYVLKIKGFALRYAAPSMDNRMEAPPLSPFPSMRAQPLSPRRISQRHSIYVSPHKNGSCLTPNSAYTYKINGSPSKELTDINRMIRQGGVSRKRAFSMEGDYLGESPTKRVCPESEDVLLKRLQDVVSERAHH</sequence>
<keyword evidence="3" id="KW-0678">Repressor</keyword>
<evidence type="ECO:0000313" key="15">
    <source>
        <dbReference type="Proteomes" id="UP000193380"/>
    </source>
</evidence>
<dbReference type="Gene3D" id="1.10.472.140">
    <property type="match status" value="1"/>
</dbReference>
<feature type="region of interest" description="Disordered" evidence="10">
    <location>
        <begin position="477"/>
        <end position="522"/>
    </location>
</feature>
<dbReference type="InterPro" id="IPR002719">
    <property type="entry name" value="RB_B"/>
</dbReference>
<dbReference type="SMART" id="SM01369">
    <property type="entry name" value="Rb_C"/>
    <property type="match status" value="1"/>
</dbReference>
<dbReference type="InterPro" id="IPR013763">
    <property type="entry name" value="Cyclin-like_dom"/>
</dbReference>
<dbReference type="Pfam" id="PF01857">
    <property type="entry name" value="RB_B"/>
    <property type="match status" value="1"/>
</dbReference>
<gene>
    <name evidence="14" type="ORF">GSONMT00066569001</name>
</gene>
<keyword evidence="6" id="KW-0805">Transcription regulation</keyword>
<comment type="subcellular location">
    <subcellularLocation>
        <location evidence="1">Nucleus</location>
    </subcellularLocation>
</comment>
<dbReference type="SUPFAM" id="SSF47954">
    <property type="entry name" value="Cyclin-like"/>
    <property type="match status" value="2"/>
</dbReference>
<dbReference type="GO" id="GO:0006357">
    <property type="term" value="P:regulation of transcription by RNA polymerase II"/>
    <property type="evidence" value="ECO:0007669"/>
    <property type="project" value="InterPro"/>
</dbReference>
<evidence type="ECO:0000259" key="11">
    <source>
        <dbReference type="SMART" id="SM00385"/>
    </source>
</evidence>
<reference evidence="14" key="1">
    <citation type="journal article" date="2014" name="Nat. Commun.">
        <title>The rainbow trout genome provides novel insights into evolution after whole-genome duplication in vertebrates.</title>
        <authorList>
            <person name="Berthelot C."/>
            <person name="Brunet F."/>
            <person name="Chalopin D."/>
            <person name="Juanchich A."/>
            <person name="Bernard M."/>
            <person name="Noel B."/>
            <person name="Bento P."/>
            <person name="Da Silva C."/>
            <person name="Labadie K."/>
            <person name="Alberti A."/>
            <person name="Aury J.M."/>
            <person name="Louis A."/>
            <person name="Dehais P."/>
            <person name="Bardou P."/>
            <person name="Montfort J."/>
            <person name="Klopp C."/>
            <person name="Cabau C."/>
            <person name="Gaspin C."/>
            <person name="Thorgaard G.H."/>
            <person name="Boussaha M."/>
            <person name="Quillet E."/>
            <person name="Guyomard R."/>
            <person name="Galiana D."/>
            <person name="Bobe J."/>
            <person name="Volff J.N."/>
            <person name="Genet C."/>
            <person name="Wincker P."/>
            <person name="Jaillon O."/>
            <person name="Roest Crollius H."/>
            <person name="Guiguen Y."/>
        </authorList>
    </citation>
    <scope>NUCLEOTIDE SEQUENCE [LARGE SCALE GENOMIC DNA]</scope>
</reference>
<dbReference type="InterPro" id="IPR036915">
    <property type="entry name" value="Cyclin-like_sf"/>
</dbReference>
<dbReference type="GO" id="GO:0030154">
    <property type="term" value="P:cell differentiation"/>
    <property type="evidence" value="ECO:0007669"/>
    <property type="project" value="TreeGrafter"/>
</dbReference>
<evidence type="ECO:0000256" key="5">
    <source>
        <dbReference type="ARBA" id="ARBA00022853"/>
    </source>
</evidence>
<feature type="region of interest" description="Disordered" evidence="10">
    <location>
        <begin position="709"/>
        <end position="729"/>
    </location>
</feature>
<dbReference type="GO" id="GO:0006325">
    <property type="term" value="P:chromatin organization"/>
    <property type="evidence" value="ECO:0007669"/>
    <property type="project" value="UniProtKB-KW"/>
</dbReference>
<feature type="domain" description="Retinoblastoma-associated protein C-terminal" evidence="13">
    <location>
        <begin position="780"/>
        <end position="895"/>
    </location>
</feature>
<accession>A0A060W4Z3</accession>
<evidence type="ECO:0008006" key="16">
    <source>
        <dbReference type="Google" id="ProtNLM"/>
    </source>
</evidence>